<keyword evidence="3 5" id="KW-0347">Helicase</keyword>
<gene>
    <name evidence="7" type="ORF">GH815_17890</name>
</gene>
<evidence type="ECO:0000256" key="5">
    <source>
        <dbReference type="PROSITE-ProRule" id="PRU00560"/>
    </source>
</evidence>
<dbReference type="InterPro" id="IPR027417">
    <property type="entry name" value="P-loop_NTPase"/>
</dbReference>
<keyword evidence="8" id="KW-1185">Reference proteome</keyword>
<dbReference type="InterPro" id="IPR000212">
    <property type="entry name" value="DNA_helicase_UvrD/REP"/>
</dbReference>
<accession>A0A844BMA6</accession>
<dbReference type="GO" id="GO:0005524">
    <property type="term" value="F:ATP binding"/>
    <property type="evidence" value="ECO:0007669"/>
    <property type="project" value="UniProtKB-UniRule"/>
</dbReference>
<organism evidence="7 8">
    <name type="scientific">Rhodovulum strictum</name>
    <dbReference type="NCBI Taxonomy" id="58314"/>
    <lineage>
        <taxon>Bacteria</taxon>
        <taxon>Pseudomonadati</taxon>
        <taxon>Pseudomonadota</taxon>
        <taxon>Alphaproteobacteria</taxon>
        <taxon>Rhodobacterales</taxon>
        <taxon>Paracoccaceae</taxon>
        <taxon>Rhodovulum</taxon>
    </lineage>
</organism>
<comment type="caution">
    <text evidence="7">The sequence shown here is derived from an EMBL/GenBank/DDBJ whole genome shotgun (WGS) entry which is preliminary data.</text>
</comment>
<dbReference type="GO" id="GO:0016787">
    <property type="term" value="F:hydrolase activity"/>
    <property type="evidence" value="ECO:0007669"/>
    <property type="project" value="UniProtKB-UniRule"/>
</dbReference>
<dbReference type="SUPFAM" id="SSF52540">
    <property type="entry name" value="P-loop containing nucleoside triphosphate hydrolases"/>
    <property type="match status" value="1"/>
</dbReference>
<dbReference type="GO" id="GO:0003678">
    <property type="term" value="F:DNA helicase activity"/>
    <property type="evidence" value="ECO:0007669"/>
    <property type="project" value="InterPro"/>
</dbReference>
<feature type="binding site" evidence="5">
    <location>
        <begin position="233"/>
        <end position="240"/>
    </location>
    <ligand>
        <name>ATP</name>
        <dbReference type="ChEBI" id="CHEBI:30616"/>
    </ligand>
</feature>
<dbReference type="AlphaFoldDB" id="A0A844BMA6"/>
<dbReference type="PROSITE" id="PS51198">
    <property type="entry name" value="UVRD_HELICASE_ATP_BIND"/>
    <property type="match status" value="1"/>
</dbReference>
<keyword evidence="1 5" id="KW-0547">Nucleotide-binding</keyword>
<evidence type="ECO:0000313" key="7">
    <source>
        <dbReference type="EMBL" id="MRH22845.1"/>
    </source>
</evidence>
<dbReference type="Pfam" id="PF00580">
    <property type="entry name" value="UvrD-helicase"/>
    <property type="match status" value="2"/>
</dbReference>
<keyword evidence="2 5" id="KW-0378">Hydrolase</keyword>
<dbReference type="EMBL" id="WJPO01000046">
    <property type="protein sequence ID" value="MRH22845.1"/>
    <property type="molecule type" value="Genomic_DNA"/>
</dbReference>
<dbReference type="Proteomes" id="UP000466730">
    <property type="component" value="Unassembled WGS sequence"/>
</dbReference>
<evidence type="ECO:0000256" key="4">
    <source>
        <dbReference type="ARBA" id="ARBA00022840"/>
    </source>
</evidence>
<evidence type="ECO:0000259" key="6">
    <source>
        <dbReference type="PROSITE" id="PS51198"/>
    </source>
</evidence>
<dbReference type="InterPro" id="IPR014016">
    <property type="entry name" value="UvrD-like_ATP-bd"/>
</dbReference>
<proteinExistence type="predicted"/>
<evidence type="ECO:0000313" key="8">
    <source>
        <dbReference type="Proteomes" id="UP000466730"/>
    </source>
</evidence>
<dbReference type="CDD" id="cd17932">
    <property type="entry name" value="DEXQc_UvrD"/>
    <property type="match status" value="1"/>
</dbReference>
<dbReference type="Gene3D" id="3.40.50.300">
    <property type="entry name" value="P-loop containing nucleotide triphosphate hydrolases"/>
    <property type="match status" value="2"/>
</dbReference>
<evidence type="ECO:0000256" key="1">
    <source>
        <dbReference type="ARBA" id="ARBA00022741"/>
    </source>
</evidence>
<reference evidence="7 8" key="1">
    <citation type="submission" date="2019-11" db="EMBL/GenBank/DDBJ databases">
        <title>Draft Whole-Genome sequence of the marine photosynthetic bacterium Rhodovulum strictum DSM 11289.</title>
        <authorList>
            <person name="Kyndt J.A."/>
            <person name="Meyer T.E."/>
        </authorList>
    </citation>
    <scope>NUCLEOTIDE SEQUENCE [LARGE SCALE GENOMIC DNA]</scope>
    <source>
        <strain evidence="7 8">DSM 11289</strain>
    </source>
</reference>
<sequence>MSSESALYPDSSIRDLSGGRSARAIADLVRRFVHARRGVSRAAVVEWVLQFVDEADSSEGVARISAVIDLLCELKDIGYGTVRGEPVLVALPERRVALPDGRVIGLGDHGHYSAAASGFLFPEVEGRAFESLIEILGTTQETVSLCGHRSLAANGRWTGDDPMPAALRKALALGGAFDPFERTWSLTEETASFLNEWFNLTPSESSWSQTESPDESQLRVAHAPAGARMLVEAGPGSGKTHVACERVISLVQDEGIAPSRILLLSFTRIAVAELRDRIGRRLNEIPNVAALQIRTFDSFAARLLSSASVGSSGGHDASIRAATRLLRSNDPLVADAIGQLEHVVIDEAQDLVGDRKEICEALLALLDPACGVTVFGDFAQAIYGYQHKGNPGATLLSEVAKRPDFTRDQLERDHRTRTAALKEMFGTVRQALRGDPTGSRDSYFRVREEIRAAAVENDIADFAIHPSTTAGLIVTRSRRGLFTAAEDMRAAGRRFRLRLPDRPPRIEAWIGALLGGLPASTRMSRADFLSIHEQLRPAPWRSFEECWEILLDLDASGRDVISVGNVAEGLADPPPELISDHEGSSGPLLSTIHAIKGREAERVLMLLMRAPYGDQVDWAEEARTLYVGATRASTELRTGWITPKKFHPTGDPERFWAARRDHRLIEIGLEGDLVDWAEFVRSGHGASEADTISNIWRASHDEPRVTAYPASDGRLILRIGDSDGPAIGCLSGGFVELMQSLSKVEPGSALAEVVSGISVVGATTTVVPGRPSDAPSLALMPLLGGFASIPR</sequence>
<dbReference type="PANTHER" id="PTHR11070">
    <property type="entry name" value="UVRD / RECB / PCRA DNA HELICASE FAMILY MEMBER"/>
    <property type="match status" value="1"/>
</dbReference>
<evidence type="ECO:0000256" key="2">
    <source>
        <dbReference type="ARBA" id="ARBA00022801"/>
    </source>
</evidence>
<feature type="domain" description="UvrD-like helicase ATP-binding" evidence="6">
    <location>
        <begin position="212"/>
        <end position="569"/>
    </location>
</feature>
<evidence type="ECO:0000256" key="3">
    <source>
        <dbReference type="ARBA" id="ARBA00022806"/>
    </source>
</evidence>
<keyword evidence="4 5" id="KW-0067">ATP-binding</keyword>
<protein>
    <submittedName>
        <fullName evidence="7">AAA family ATPase</fullName>
    </submittedName>
</protein>
<dbReference type="GO" id="GO:0003677">
    <property type="term" value="F:DNA binding"/>
    <property type="evidence" value="ECO:0007669"/>
    <property type="project" value="InterPro"/>
</dbReference>
<name>A0A844BMA6_9RHOB</name>